<dbReference type="PANTHER" id="PTHR43855">
    <property type="entry name" value="THIOSULFATE SULFURTRANSFERASE"/>
    <property type="match status" value="1"/>
</dbReference>
<evidence type="ECO:0000313" key="4">
    <source>
        <dbReference type="Proteomes" id="UP000798046"/>
    </source>
</evidence>
<proteinExistence type="predicted"/>
<dbReference type="PROSITE" id="PS50206">
    <property type="entry name" value="RHODANESE_3"/>
    <property type="match status" value="2"/>
</dbReference>
<feature type="domain" description="Rhodanese" evidence="2">
    <location>
        <begin position="112"/>
        <end position="223"/>
    </location>
</feature>
<evidence type="ECO:0000313" key="3">
    <source>
        <dbReference type="EMBL" id="KAB0670405.1"/>
    </source>
</evidence>
<dbReference type="Proteomes" id="UP000798046">
    <property type="component" value="Unassembled WGS sequence"/>
</dbReference>
<dbReference type="InterPro" id="IPR051126">
    <property type="entry name" value="Thiosulfate_sulfurtransferase"/>
</dbReference>
<feature type="domain" description="Rhodanese" evidence="2">
    <location>
        <begin position="257"/>
        <end position="373"/>
    </location>
</feature>
<dbReference type="CDD" id="cd01449">
    <property type="entry name" value="TST_Repeat_2"/>
    <property type="match status" value="1"/>
</dbReference>
<evidence type="ECO:0000256" key="1">
    <source>
        <dbReference type="ARBA" id="ARBA00022737"/>
    </source>
</evidence>
<dbReference type="PANTHER" id="PTHR43855:SF1">
    <property type="entry name" value="THIOSULFATE SULFURTRANSFERASE"/>
    <property type="match status" value="1"/>
</dbReference>
<dbReference type="SMART" id="SM00450">
    <property type="entry name" value="RHOD"/>
    <property type="match status" value="2"/>
</dbReference>
<name>A0ABQ6TPR7_9BACT</name>
<dbReference type="InterPro" id="IPR036873">
    <property type="entry name" value="Rhodanese-like_dom_sf"/>
</dbReference>
<reference evidence="3 4" key="1">
    <citation type="journal article" date="2020" name="Microorganisms">
        <title>Description of Three Novel Members in the Family Geobacteraceae, Oryzomonas japonicum gen. nov., sp. nov., Oryzomonas sagensis sp. nov., and Oryzomonas ruber sp. nov.</title>
        <authorList>
            <person name="Xu Z."/>
            <person name="Masuda Y."/>
            <person name="Hayakawa C."/>
            <person name="Ushijima N."/>
            <person name="Kawano K."/>
            <person name="Shiratori Y."/>
            <person name="Senoo K."/>
            <person name="Itoh H."/>
        </authorList>
    </citation>
    <scope>NUCLEOTIDE SEQUENCE [LARGE SCALE GENOMIC DNA]</scope>
    <source>
        <strain evidence="3 4">Red100</strain>
    </source>
</reference>
<keyword evidence="1" id="KW-0677">Repeat</keyword>
<organism evidence="3 4">
    <name type="scientific">Oryzomonas sagensis</name>
    <dbReference type="NCBI Taxonomy" id="2603857"/>
    <lineage>
        <taxon>Bacteria</taxon>
        <taxon>Pseudomonadati</taxon>
        <taxon>Thermodesulfobacteriota</taxon>
        <taxon>Desulfuromonadia</taxon>
        <taxon>Geobacterales</taxon>
        <taxon>Geobacteraceae</taxon>
        <taxon>Oryzomonas</taxon>
    </lineage>
</organism>
<dbReference type="Pfam" id="PF00581">
    <property type="entry name" value="Rhodanese"/>
    <property type="match status" value="2"/>
</dbReference>
<evidence type="ECO:0000259" key="2">
    <source>
        <dbReference type="PROSITE" id="PS50206"/>
    </source>
</evidence>
<dbReference type="Gene3D" id="3.40.250.10">
    <property type="entry name" value="Rhodanese-like domain"/>
    <property type="match status" value="2"/>
</dbReference>
<dbReference type="InterPro" id="IPR001763">
    <property type="entry name" value="Rhodanese-like_dom"/>
</dbReference>
<keyword evidence="4" id="KW-1185">Reference proteome</keyword>
<dbReference type="CDD" id="cd01448">
    <property type="entry name" value="TST_Repeat_1"/>
    <property type="match status" value="1"/>
</dbReference>
<gene>
    <name evidence="3" type="ORF">F6V30_09645</name>
</gene>
<dbReference type="EMBL" id="VZRA01000002">
    <property type="protein sequence ID" value="KAB0670405.1"/>
    <property type="molecule type" value="Genomic_DNA"/>
</dbReference>
<accession>A0ABQ6TPR7</accession>
<comment type="caution">
    <text evidence="3">The sequence shown here is derived from an EMBL/GenBank/DDBJ whole genome shotgun (WGS) entry which is preliminary data.</text>
</comment>
<protein>
    <submittedName>
        <fullName evidence="3">Sulfurtransferase</fullName>
    </submittedName>
</protein>
<sequence length="384" mass="40617">MALTSFFYCRTVRLGGGRSGKKKERINGGCHSHLVRKRGAVMRSNTDNERSMTTMKSHRLLTAAGFALTLALSGVLAGCGSSTSSTSTSSTPAATVAKAVENFTTTAALAAEQQNVLVVDVRAFSAYSTGHIPGAIRNTVSLNSATASATGLPGTLGLTQAEFVALADKLGITPSTKVVAYDTDNSSSVGRFVWTLLRYGHKNVAILDGGYQKWIAEGRAKATKANSTTPTANTISYAVTSTADIDVSASYVLSRINVPGTVIWDARTPLEYIGYDLRTNPRGGHIPYAVNLDWTNLQQQGSTGAYVLKSSTDILALLAQYGITPDKEIIVHCQAGVRSAYASDTLLGLGFTRVKNYTGSWGEWSAAKDTSGNYVYPISTGTNP</sequence>
<dbReference type="SUPFAM" id="SSF52821">
    <property type="entry name" value="Rhodanese/Cell cycle control phosphatase"/>
    <property type="match status" value="2"/>
</dbReference>